<dbReference type="PROSITE" id="PS00195">
    <property type="entry name" value="GLUTAREDOXIN_1"/>
    <property type="match status" value="1"/>
</dbReference>
<dbReference type="GO" id="GO:0015038">
    <property type="term" value="F:glutathione disulfide oxidoreductase activity"/>
    <property type="evidence" value="ECO:0007669"/>
    <property type="project" value="UniProtKB-UniRule"/>
</dbReference>
<dbReference type="GO" id="GO:0009055">
    <property type="term" value="F:electron transfer activity"/>
    <property type="evidence" value="ECO:0007669"/>
    <property type="project" value="TreeGrafter"/>
</dbReference>
<name>A0A433JKJ9_9GAMM</name>
<evidence type="ECO:0000313" key="9">
    <source>
        <dbReference type="Proteomes" id="UP000288012"/>
    </source>
</evidence>
<dbReference type="InterPro" id="IPR014025">
    <property type="entry name" value="Glutaredoxin_subgr"/>
</dbReference>
<evidence type="ECO:0000256" key="6">
    <source>
        <dbReference type="RuleBase" id="RU364065"/>
    </source>
</evidence>
<dbReference type="PRINTS" id="PR00160">
    <property type="entry name" value="GLUTAREDOXIN"/>
</dbReference>
<dbReference type="OrthoDB" id="9814618at2"/>
<dbReference type="InterPro" id="IPR002109">
    <property type="entry name" value="Glutaredoxin"/>
</dbReference>
<evidence type="ECO:0000256" key="5">
    <source>
        <dbReference type="ARBA" id="ARBA00023284"/>
    </source>
</evidence>
<dbReference type="PANTHER" id="PTHR34386:SF1">
    <property type="entry name" value="GLUTAREDOXIN-LIKE PROTEIN NRDH"/>
    <property type="match status" value="1"/>
</dbReference>
<dbReference type="Gene3D" id="3.40.30.10">
    <property type="entry name" value="Glutaredoxin"/>
    <property type="match status" value="1"/>
</dbReference>
<gene>
    <name evidence="8" type="primary">grxC</name>
    <name evidence="8" type="ORF">EKM59_04775</name>
</gene>
<protein>
    <recommendedName>
        <fullName evidence="6">Glutaredoxin</fullName>
    </recommendedName>
</protein>
<dbReference type="InterPro" id="IPR036249">
    <property type="entry name" value="Thioredoxin-like_sf"/>
</dbReference>
<evidence type="ECO:0000313" key="8">
    <source>
        <dbReference type="EMBL" id="RUQ88854.1"/>
    </source>
</evidence>
<dbReference type="InterPro" id="IPR004045">
    <property type="entry name" value="Glutathione_S-Trfase_N"/>
</dbReference>
<evidence type="ECO:0000256" key="4">
    <source>
        <dbReference type="ARBA" id="ARBA00023157"/>
    </source>
</evidence>
<keyword evidence="2 6" id="KW-0813">Transport</keyword>
<keyword evidence="9" id="KW-1185">Reference proteome</keyword>
<organism evidence="8 9">
    <name type="scientific">Legionella septentrionalis</name>
    <dbReference type="NCBI Taxonomy" id="2498109"/>
    <lineage>
        <taxon>Bacteria</taxon>
        <taxon>Pseudomonadati</taxon>
        <taxon>Pseudomonadota</taxon>
        <taxon>Gammaproteobacteria</taxon>
        <taxon>Legionellales</taxon>
        <taxon>Legionellaceae</taxon>
        <taxon>Legionella</taxon>
    </lineage>
</organism>
<dbReference type="InterPro" id="IPR011767">
    <property type="entry name" value="GLR_AS"/>
</dbReference>
<reference evidence="8 9" key="1">
    <citation type="submission" date="2018-12" db="EMBL/GenBank/DDBJ databases">
        <title>Legionella sp,whole genome shotgun sequence.</title>
        <authorList>
            <person name="Wu H."/>
        </authorList>
    </citation>
    <scope>NUCLEOTIDE SEQUENCE [LARGE SCALE GENOMIC DNA]</scope>
    <source>
        <strain evidence="9">km714</strain>
    </source>
</reference>
<dbReference type="NCBIfam" id="TIGR02181">
    <property type="entry name" value="GRX_bact"/>
    <property type="match status" value="1"/>
</dbReference>
<feature type="domain" description="GST N-terminal" evidence="7">
    <location>
        <begin position="1"/>
        <end position="77"/>
    </location>
</feature>
<evidence type="ECO:0000256" key="3">
    <source>
        <dbReference type="ARBA" id="ARBA00022982"/>
    </source>
</evidence>
<dbReference type="InterPro" id="IPR011900">
    <property type="entry name" value="GRX_bact"/>
</dbReference>
<dbReference type="CDD" id="cd03418">
    <property type="entry name" value="GRX_GRXb_1_3_like"/>
    <property type="match status" value="1"/>
</dbReference>
<dbReference type="PANTHER" id="PTHR34386">
    <property type="entry name" value="GLUTAREDOXIN"/>
    <property type="match status" value="1"/>
</dbReference>
<dbReference type="Pfam" id="PF00462">
    <property type="entry name" value="Glutaredoxin"/>
    <property type="match status" value="1"/>
</dbReference>
<dbReference type="Proteomes" id="UP000288012">
    <property type="component" value="Unassembled WGS sequence"/>
</dbReference>
<dbReference type="AlphaFoldDB" id="A0A433JKJ9"/>
<dbReference type="SUPFAM" id="SSF52833">
    <property type="entry name" value="Thioredoxin-like"/>
    <property type="match status" value="1"/>
</dbReference>
<keyword evidence="3 6" id="KW-0249">Electron transport</keyword>
<keyword evidence="4" id="KW-1015">Disulfide bond</keyword>
<comment type="caution">
    <text evidence="8">The sequence shown here is derived from an EMBL/GenBank/DDBJ whole genome shotgun (WGS) entry which is preliminary data.</text>
</comment>
<proteinExistence type="inferred from homology"/>
<comment type="function">
    <text evidence="6">Has a glutathione-disulfide oxidoreductase activity in the presence of NADPH and glutathione reductase. Reduces low molecular weight disulfides and proteins.</text>
</comment>
<evidence type="ECO:0000256" key="1">
    <source>
        <dbReference type="ARBA" id="ARBA00007787"/>
    </source>
</evidence>
<dbReference type="PROSITE" id="PS51354">
    <property type="entry name" value="GLUTAREDOXIN_2"/>
    <property type="match status" value="1"/>
</dbReference>
<evidence type="ECO:0000259" key="7">
    <source>
        <dbReference type="PROSITE" id="PS50404"/>
    </source>
</evidence>
<keyword evidence="6" id="KW-0963">Cytoplasm</keyword>
<sequence>MKALIYTTATCPYCVRAKQLLQAKGIPYTEIRVDLDDAERENMIARSGRRTVPQIFFDEEHIGGCDDLFAYFKQSGQ</sequence>
<dbReference type="GO" id="GO:0045454">
    <property type="term" value="P:cell redox homeostasis"/>
    <property type="evidence" value="ECO:0007669"/>
    <property type="project" value="InterPro"/>
</dbReference>
<accession>A0A433JKJ9</accession>
<comment type="similarity">
    <text evidence="1 6">Belongs to the glutaredoxin family.</text>
</comment>
<dbReference type="PROSITE" id="PS50404">
    <property type="entry name" value="GST_NTER"/>
    <property type="match status" value="1"/>
</dbReference>
<dbReference type="RefSeq" id="WP_126953317.1">
    <property type="nucleotide sequence ID" value="NZ_RZGR01000010.1"/>
</dbReference>
<dbReference type="InterPro" id="IPR051548">
    <property type="entry name" value="Grx-like_ET"/>
</dbReference>
<keyword evidence="5 6" id="KW-0676">Redox-active center</keyword>
<dbReference type="EMBL" id="RZGR01000010">
    <property type="protein sequence ID" value="RUQ88854.1"/>
    <property type="molecule type" value="Genomic_DNA"/>
</dbReference>
<evidence type="ECO:0000256" key="2">
    <source>
        <dbReference type="ARBA" id="ARBA00022448"/>
    </source>
</evidence>